<keyword evidence="4 5" id="KW-0694">RNA-binding</keyword>
<feature type="compositionally biased region" description="Basic and acidic residues" evidence="6">
    <location>
        <begin position="763"/>
        <end position="778"/>
    </location>
</feature>
<dbReference type="InterPro" id="IPR011545">
    <property type="entry name" value="DEAD/DEAH_box_helicase_dom"/>
</dbReference>
<dbReference type="CDD" id="cd18787">
    <property type="entry name" value="SF2_C_DEAD"/>
    <property type="match status" value="1"/>
</dbReference>
<feature type="region of interest" description="Disordered" evidence="6">
    <location>
        <begin position="605"/>
        <end position="778"/>
    </location>
</feature>
<dbReference type="InterPro" id="IPR014001">
    <property type="entry name" value="Helicase_ATP-bd"/>
</dbReference>
<evidence type="ECO:0000256" key="5">
    <source>
        <dbReference type="RuleBase" id="RU365068"/>
    </source>
</evidence>
<comment type="similarity">
    <text evidence="5">Belongs to the DEAD box helicase family.</text>
</comment>
<dbReference type="OrthoDB" id="193716at2759"/>
<evidence type="ECO:0000256" key="1">
    <source>
        <dbReference type="ARBA" id="ARBA00022741"/>
    </source>
</evidence>
<dbReference type="EC" id="3.6.4.13" evidence="5"/>
<feature type="compositionally biased region" description="Basic and acidic residues" evidence="6">
    <location>
        <begin position="649"/>
        <end position="755"/>
    </location>
</feature>
<dbReference type="GO" id="GO:0003724">
    <property type="term" value="F:RNA helicase activity"/>
    <property type="evidence" value="ECO:0007669"/>
    <property type="project" value="UniProtKB-EC"/>
</dbReference>
<evidence type="ECO:0000259" key="8">
    <source>
        <dbReference type="PROSITE" id="PS51194"/>
    </source>
</evidence>
<dbReference type="GO" id="GO:0003723">
    <property type="term" value="F:RNA binding"/>
    <property type="evidence" value="ECO:0007669"/>
    <property type="project" value="UniProtKB-UniRule"/>
</dbReference>
<dbReference type="Pfam" id="PF00271">
    <property type="entry name" value="Helicase_C"/>
    <property type="match status" value="1"/>
</dbReference>
<dbReference type="SMART" id="SM00487">
    <property type="entry name" value="DEXDc"/>
    <property type="match status" value="1"/>
</dbReference>
<accession>A0A5C3L665</accession>
<gene>
    <name evidence="9" type="ORF">FA15DRAFT_611968</name>
</gene>
<comment type="domain">
    <text evidence="5">The Q motif is unique to and characteristic of the DEAD box family of RNA helicases and controls ATP binding and hydrolysis.</text>
</comment>
<dbReference type="PANTHER" id="PTHR24031">
    <property type="entry name" value="RNA HELICASE"/>
    <property type="match status" value="1"/>
</dbReference>
<dbReference type="STRING" id="230819.A0A5C3L665"/>
<dbReference type="AlphaFoldDB" id="A0A5C3L665"/>
<comment type="function">
    <text evidence="5">RNA helicase.</text>
</comment>
<keyword evidence="2 5" id="KW-0378">Hydrolase</keyword>
<protein>
    <recommendedName>
        <fullName evidence="5">ATP-dependent RNA helicase</fullName>
        <ecNumber evidence="5">3.6.4.13</ecNumber>
    </recommendedName>
</protein>
<dbReference type="Pfam" id="PF00270">
    <property type="entry name" value="DEAD"/>
    <property type="match status" value="1"/>
</dbReference>
<dbReference type="GO" id="GO:0016787">
    <property type="term" value="F:hydrolase activity"/>
    <property type="evidence" value="ECO:0007669"/>
    <property type="project" value="UniProtKB-KW"/>
</dbReference>
<keyword evidence="1 5" id="KW-0547">Nucleotide-binding</keyword>
<dbReference type="InterPro" id="IPR001650">
    <property type="entry name" value="Helicase_C-like"/>
</dbReference>
<dbReference type="PROSITE" id="PS51194">
    <property type="entry name" value="HELICASE_CTER"/>
    <property type="match status" value="1"/>
</dbReference>
<feature type="domain" description="Helicase C-terminal" evidence="8">
    <location>
        <begin position="351"/>
        <end position="506"/>
    </location>
</feature>
<sequence>MIPSFRIQAARASAAGWRPMTATVLPAIRHSFMRAGAGSTRRVLLSVKRTYATEAFATAEDLSEKLPAQSSEGADDISDSKPLFSSLQGKVHRNTLKALTQDPFQYEHMSVVQAEVLPLLPELSMPRAGNPSSRDLLVKARTGTGKTIAFLVPAIEARIRQLEEVAPNASEAKVQQQFAHDNVGALVISPTRELASQIVTEAHKLTKHHRGFHVPMMIGGLGKYEQVRDFNRGRKDILVATPGRLKDMLQDPNSGVARALKNTKMLILDEADTLLDMGFRDDIEDIMRYLPDKTIRQTLLFSATVSDAIQQISNRHLSENHKFVNCVSQDTSEVHDHIPQYHTIVSNPKYQLPHLLRLVFQDQLEHGEKSKVIIFLPTTKLTQLVGTLFYSMGRTALPNTRTTTFEIHSKKTMPARTRASDGFRAARGSSILVTSDVSARGVDYPGVTRVIQLGLPSQPQQYVHRIGRTGRGGSTIGRGDLVLHPWEYEYVKRNFSHLPLKPLTVTDLHNEVKASVAPKEIDARPHPASLKLADLEQNIMETTSRLDPATVGDTMMSLIGFYASITKDLRMSVTQLVEELGKWTVEGLGLSQAPYVSQSFLNKIGGGGSRGPRGSSGGFGQKREWRDDRGSSGPGSSSEGKPWLNSRFKPRDSSSFGERENRFRPRDGGEGGFRPRDGGFKPREDREGGFKFRPREAREGGFKPREFRPREDREGGFKPREGGFRPREDREGGFKPREGGFRPRPEGGFKPRGNREGGFGGRSFHEDRQTRRPEGRDD</sequence>
<evidence type="ECO:0000256" key="2">
    <source>
        <dbReference type="ARBA" id="ARBA00022801"/>
    </source>
</evidence>
<reference evidence="9 10" key="1">
    <citation type="journal article" date="2019" name="Nat. Ecol. Evol.">
        <title>Megaphylogeny resolves global patterns of mushroom evolution.</title>
        <authorList>
            <person name="Varga T."/>
            <person name="Krizsan K."/>
            <person name="Foldi C."/>
            <person name="Dima B."/>
            <person name="Sanchez-Garcia M."/>
            <person name="Sanchez-Ramirez S."/>
            <person name="Szollosi G.J."/>
            <person name="Szarkandi J.G."/>
            <person name="Papp V."/>
            <person name="Albert L."/>
            <person name="Andreopoulos W."/>
            <person name="Angelini C."/>
            <person name="Antonin V."/>
            <person name="Barry K.W."/>
            <person name="Bougher N.L."/>
            <person name="Buchanan P."/>
            <person name="Buyck B."/>
            <person name="Bense V."/>
            <person name="Catcheside P."/>
            <person name="Chovatia M."/>
            <person name="Cooper J."/>
            <person name="Damon W."/>
            <person name="Desjardin D."/>
            <person name="Finy P."/>
            <person name="Geml J."/>
            <person name="Haridas S."/>
            <person name="Hughes K."/>
            <person name="Justo A."/>
            <person name="Karasinski D."/>
            <person name="Kautmanova I."/>
            <person name="Kiss B."/>
            <person name="Kocsube S."/>
            <person name="Kotiranta H."/>
            <person name="LaButti K.M."/>
            <person name="Lechner B.E."/>
            <person name="Liimatainen K."/>
            <person name="Lipzen A."/>
            <person name="Lukacs Z."/>
            <person name="Mihaltcheva S."/>
            <person name="Morgado L.N."/>
            <person name="Niskanen T."/>
            <person name="Noordeloos M.E."/>
            <person name="Ohm R.A."/>
            <person name="Ortiz-Santana B."/>
            <person name="Ovrebo C."/>
            <person name="Racz N."/>
            <person name="Riley R."/>
            <person name="Savchenko A."/>
            <person name="Shiryaev A."/>
            <person name="Soop K."/>
            <person name="Spirin V."/>
            <person name="Szebenyi C."/>
            <person name="Tomsovsky M."/>
            <person name="Tulloss R.E."/>
            <person name="Uehling J."/>
            <person name="Grigoriev I.V."/>
            <person name="Vagvolgyi C."/>
            <person name="Papp T."/>
            <person name="Martin F.M."/>
            <person name="Miettinen O."/>
            <person name="Hibbett D.S."/>
            <person name="Nagy L.G."/>
        </authorList>
    </citation>
    <scope>NUCLEOTIDE SEQUENCE [LARGE SCALE GENOMIC DNA]</scope>
    <source>
        <strain evidence="9 10">CBS 121175</strain>
    </source>
</reference>
<evidence type="ECO:0000259" key="7">
    <source>
        <dbReference type="PROSITE" id="PS51192"/>
    </source>
</evidence>
<proteinExistence type="inferred from homology"/>
<dbReference type="InterPro" id="IPR027417">
    <property type="entry name" value="P-loop_NTPase"/>
</dbReference>
<dbReference type="GO" id="GO:0005524">
    <property type="term" value="F:ATP binding"/>
    <property type="evidence" value="ECO:0007669"/>
    <property type="project" value="UniProtKB-UniRule"/>
</dbReference>
<dbReference type="SMART" id="SM00490">
    <property type="entry name" value="HELICc"/>
    <property type="match status" value="1"/>
</dbReference>
<keyword evidence="10" id="KW-1185">Reference proteome</keyword>
<comment type="catalytic activity">
    <reaction evidence="5">
        <text>ATP + H2O = ADP + phosphate + H(+)</text>
        <dbReference type="Rhea" id="RHEA:13065"/>
        <dbReference type="ChEBI" id="CHEBI:15377"/>
        <dbReference type="ChEBI" id="CHEBI:15378"/>
        <dbReference type="ChEBI" id="CHEBI:30616"/>
        <dbReference type="ChEBI" id="CHEBI:43474"/>
        <dbReference type="ChEBI" id="CHEBI:456216"/>
        <dbReference type="EC" id="3.6.4.13"/>
    </reaction>
</comment>
<dbReference type="Proteomes" id="UP000307440">
    <property type="component" value="Unassembled WGS sequence"/>
</dbReference>
<evidence type="ECO:0000313" key="9">
    <source>
        <dbReference type="EMBL" id="TFK28519.1"/>
    </source>
</evidence>
<evidence type="ECO:0000256" key="6">
    <source>
        <dbReference type="SAM" id="MobiDB-lite"/>
    </source>
</evidence>
<organism evidence="9 10">
    <name type="scientific">Coprinopsis marcescibilis</name>
    <name type="common">Agaric fungus</name>
    <name type="synonym">Psathyrella marcescibilis</name>
    <dbReference type="NCBI Taxonomy" id="230819"/>
    <lineage>
        <taxon>Eukaryota</taxon>
        <taxon>Fungi</taxon>
        <taxon>Dikarya</taxon>
        <taxon>Basidiomycota</taxon>
        <taxon>Agaricomycotina</taxon>
        <taxon>Agaricomycetes</taxon>
        <taxon>Agaricomycetidae</taxon>
        <taxon>Agaricales</taxon>
        <taxon>Agaricineae</taxon>
        <taxon>Psathyrellaceae</taxon>
        <taxon>Coprinopsis</taxon>
    </lineage>
</organism>
<evidence type="ECO:0000256" key="4">
    <source>
        <dbReference type="ARBA" id="ARBA00022884"/>
    </source>
</evidence>
<evidence type="ECO:0000256" key="3">
    <source>
        <dbReference type="ARBA" id="ARBA00022840"/>
    </source>
</evidence>
<keyword evidence="5" id="KW-0347">Helicase</keyword>
<dbReference type="EMBL" id="ML210155">
    <property type="protein sequence ID" value="TFK28519.1"/>
    <property type="molecule type" value="Genomic_DNA"/>
</dbReference>
<dbReference type="SUPFAM" id="SSF52540">
    <property type="entry name" value="P-loop containing nucleoside triphosphate hydrolases"/>
    <property type="match status" value="1"/>
</dbReference>
<dbReference type="PROSITE" id="PS51192">
    <property type="entry name" value="HELICASE_ATP_BIND_1"/>
    <property type="match status" value="1"/>
</dbReference>
<keyword evidence="3 5" id="KW-0067">ATP-binding</keyword>
<evidence type="ECO:0000313" key="10">
    <source>
        <dbReference type="Proteomes" id="UP000307440"/>
    </source>
</evidence>
<dbReference type="Gene3D" id="3.40.50.300">
    <property type="entry name" value="P-loop containing nucleotide triphosphate hydrolases"/>
    <property type="match status" value="2"/>
</dbReference>
<name>A0A5C3L665_COPMA</name>
<feature type="domain" description="Helicase ATP-binding" evidence="7">
    <location>
        <begin position="127"/>
        <end position="323"/>
    </location>
</feature>
<feature type="compositionally biased region" description="Basic and acidic residues" evidence="6">
    <location>
        <begin position="621"/>
        <end position="630"/>
    </location>
</feature>
<feature type="compositionally biased region" description="Gly residues" evidence="6">
    <location>
        <begin position="605"/>
        <end position="620"/>
    </location>
</feature>